<dbReference type="Ensembl" id="ENSSRHT00000060650.1">
    <property type="protein sequence ID" value="ENSSRHP00000059006.1"/>
    <property type="gene ID" value="ENSSRHG00000029575.1"/>
</dbReference>
<reference evidence="1" key="1">
    <citation type="submission" date="2025-08" db="UniProtKB">
        <authorList>
            <consortium name="Ensembl"/>
        </authorList>
    </citation>
    <scope>IDENTIFICATION</scope>
</reference>
<sequence length="61" mass="7315">NNKTHSAFKTWRRRRQQQYYSVNKRIMFNTGIGQHIFKNPLVVNGIIEKVSNVIFSFKIFI</sequence>
<reference evidence="1" key="2">
    <citation type="submission" date="2025-09" db="UniProtKB">
        <authorList>
            <consortium name="Ensembl"/>
        </authorList>
    </citation>
    <scope>IDENTIFICATION</scope>
</reference>
<evidence type="ECO:0000313" key="1">
    <source>
        <dbReference type="Ensembl" id="ENSSRHP00000059006.1"/>
    </source>
</evidence>
<dbReference type="Proteomes" id="UP000472270">
    <property type="component" value="Unassembled WGS sequence"/>
</dbReference>
<organism evidence="1 2">
    <name type="scientific">Sinocyclocheilus rhinocerous</name>
    <dbReference type="NCBI Taxonomy" id="307959"/>
    <lineage>
        <taxon>Eukaryota</taxon>
        <taxon>Metazoa</taxon>
        <taxon>Chordata</taxon>
        <taxon>Craniata</taxon>
        <taxon>Vertebrata</taxon>
        <taxon>Euteleostomi</taxon>
        <taxon>Actinopterygii</taxon>
        <taxon>Neopterygii</taxon>
        <taxon>Teleostei</taxon>
        <taxon>Ostariophysi</taxon>
        <taxon>Cypriniformes</taxon>
        <taxon>Cyprinidae</taxon>
        <taxon>Cyprininae</taxon>
        <taxon>Sinocyclocheilus</taxon>
    </lineage>
</organism>
<name>A0A673K0C9_9TELE</name>
<keyword evidence="2" id="KW-1185">Reference proteome</keyword>
<proteinExistence type="predicted"/>
<accession>A0A673K0C9</accession>
<dbReference type="AlphaFoldDB" id="A0A673K0C9"/>
<protein>
    <submittedName>
        <fullName evidence="1">Uncharacterized protein</fullName>
    </submittedName>
</protein>
<evidence type="ECO:0000313" key="2">
    <source>
        <dbReference type="Proteomes" id="UP000472270"/>
    </source>
</evidence>